<name>I0WM46_RHOOP</name>
<sequence length="456" mass="47879">MAKYTTINPATGELIQEFNTVADAAAREAVAASATAYQHWRDGGIDVRSAVLQRVADALRAQSDELAELMTLEVGKPIGQALAEVALSASIFEYYATTGPDLIADEELDIAGEGRAVVRTAPIGPLLGIMPWNFPLYQAARFIAPNLLLGNTVLLKHASNCPQQAIRIEQVITEAGAPAGVYQNLLISGAQASALVDDPRIQGVSLTGSERAGTAVGEAAGRNLKKCVLELGGSDPFLVLPGADVARAVGAAVPGRFWNAGQTCTSSKRFIIHSSLWNAFVEQFLSEATSWPAGDPTMSDTKLGPMASVSGRDEVAEQVDDAVAKGAVVHLGGKVPNGPGAYYPATVLSAVTPDMRAYYEELFGPVAVLHKVDSVDEAIALANDTPFGLGSAVFTEDDELAQQVVDRLDVGMVGINATVKSAPDLPFGGVKSSGIGRELGRFGLDEFSNKKLIRSF</sequence>
<dbReference type="InterPro" id="IPR044148">
    <property type="entry name" value="ALDH_GabD1-like"/>
</dbReference>
<dbReference type="GO" id="GO:0004777">
    <property type="term" value="F:succinate-semialdehyde dehydrogenase (NAD+) activity"/>
    <property type="evidence" value="ECO:0007669"/>
    <property type="project" value="TreeGrafter"/>
</dbReference>
<keyword evidence="3" id="KW-0560">Oxidoreductase</keyword>
<dbReference type="PATRIC" id="fig|1165867.3.peg.4818"/>
<dbReference type="PANTHER" id="PTHR43217">
    <property type="entry name" value="SUCCINATE SEMIALDEHYDE DEHYDROGENASE [NAD(P)+] SAD"/>
    <property type="match status" value="1"/>
</dbReference>
<feature type="domain" description="Aldehyde dehydrogenase" evidence="4">
    <location>
        <begin position="4"/>
        <end position="452"/>
    </location>
</feature>
<evidence type="ECO:0000256" key="3">
    <source>
        <dbReference type="ARBA" id="ARBA00023002"/>
    </source>
</evidence>
<evidence type="ECO:0000259" key="4">
    <source>
        <dbReference type="Pfam" id="PF00171"/>
    </source>
</evidence>
<organism evidence="5 6">
    <name type="scientific">Rhodococcus opacus RKJ300 = JCM 13270</name>
    <dbReference type="NCBI Taxonomy" id="1165867"/>
    <lineage>
        <taxon>Bacteria</taxon>
        <taxon>Bacillati</taxon>
        <taxon>Actinomycetota</taxon>
        <taxon>Actinomycetes</taxon>
        <taxon>Mycobacteriales</taxon>
        <taxon>Nocardiaceae</taxon>
        <taxon>Rhodococcus</taxon>
    </lineage>
</organism>
<accession>I0WM46</accession>
<dbReference type="Gene3D" id="3.40.605.10">
    <property type="entry name" value="Aldehyde Dehydrogenase, Chain A, domain 1"/>
    <property type="match status" value="1"/>
</dbReference>
<dbReference type="RefSeq" id="WP_007299283.1">
    <property type="nucleotide sequence ID" value="NZ_AJJH01000134.1"/>
</dbReference>
<dbReference type="FunFam" id="3.40.309.10:FF:000009">
    <property type="entry name" value="Aldehyde dehydrogenase A"/>
    <property type="match status" value="1"/>
</dbReference>
<dbReference type="Gene3D" id="3.40.309.10">
    <property type="entry name" value="Aldehyde Dehydrogenase, Chain A, domain 2"/>
    <property type="match status" value="1"/>
</dbReference>
<comment type="caution">
    <text evidence="5">The sequence shown here is derived from an EMBL/GenBank/DDBJ whole genome shotgun (WGS) entry which is preliminary data.</text>
</comment>
<evidence type="ECO:0000256" key="2">
    <source>
        <dbReference type="ARBA" id="ARBA00022857"/>
    </source>
</evidence>
<dbReference type="AlphaFoldDB" id="I0WM46"/>
<gene>
    <name evidence="5" type="ORF">W59_23610</name>
</gene>
<dbReference type="EMBL" id="AJJH01000134">
    <property type="protein sequence ID" value="EID77462.1"/>
    <property type="molecule type" value="Genomic_DNA"/>
</dbReference>
<dbReference type="InterPro" id="IPR015590">
    <property type="entry name" value="Aldehyde_DH_dom"/>
</dbReference>
<dbReference type="InterPro" id="IPR016162">
    <property type="entry name" value="Ald_DH_N"/>
</dbReference>
<comment type="similarity">
    <text evidence="1">Belongs to the aldehyde dehydrogenase family.</text>
</comment>
<dbReference type="InterPro" id="IPR047110">
    <property type="entry name" value="GABD/Sad-like"/>
</dbReference>
<evidence type="ECO:0000313" key="6">
    <source>
        <dbReference type="Proteomes" id="UP000006447"/>
    </source>
</evidence>
<dbReference type="SUPFAM" id="SSF53720">
    <property type="entry name" value="ALDH-like"/>
    <property type="match status" value="1"/>
</dbReference>
<evidence type="ECO:0000313" key="5">
    <source>
        <dbReference type="EMBL" id="EID77462.1"/>
    </source>
</evidence>
<dbReference type="Pfam" id="PF00171">
    <property type="entry name" value="Aldedh"/>
    <property type="match status" value="1"/>
</dbReference>
<dbReference type="GO" id="GO:0004030">
    <property type="term" value="F:aldehyde dehydrogenase [NAD(P)+] activity"/>
    <property type="evidence" value="ECO:0007669"/>
    <property type="project" value="InterPro"/>
</dbReference>
<evidence type="ECO:0000256" key="1">
    <source>
        <dbReference type="ARBA" id="ARBA00009986"/>
    </source>
</evidence>
<proteinExistence type="inferred from homology"/>
<dbReference type="InterPro" id="IPR016161">
    <property type="entry name" value="Ald_DH/histidinol_DH"/>
</dbReference>
<dbReference type="FunFam" id="3.40.605.10:FF:000012">
    <property type="entry name" value="NAD-dependent succinate-semialdehyde dehydrogenase"/>
    <property type="match status" value="1"/>
</dbReference>
<dbReference type="Proteomes" id="UP000006447">
    <property type="component" value="Unassembled WGS sequence"/>
</dbReference>
<dbReference type="CDD" id="cd07100">
    <property type="entry name" value="ALDH_SSADH1_GabD1"/>
    <property type="match status" value="1"/>
</dbReference>
<reference evidence="5 6" key="1">
    <citation type="journal article" date="2012" name="J. Bacteriol.">
        <title>Draft genome sequence of the nitrophenol-degrading actinomycete Rhodococcus imtechensis RKJ300.</title>
        <authorList>
            <person name="Vikram S."/>
            <person name="Kumar S."/>
            <person name="Subramanian S."/>
            <person name="Raghava G.P."/>
        </authorList>
    </citation>
    <scope>NUCLEOTIDE SEQUENCE [LARGE SCALE GENOMIC DNA]</scope>
    <source>
        <strain evidence="5 6">RKJ300</strain>
    </source>
</reference>
<keyword evidence="2" id="KW-0521">NADP</keyword>
<protein>
    <submittedName>
        <fullName evidence="5">6-oxohexanoate dehydrogenase</fullName>
    </submittedName>
</protein>
<dbReference type="InterPro" id="IPR016163">
    <property type="entry name" value="Ald_DH_C"/>
</dbReference>
<dbReference type="PANTHER" id="PTHR43217:SF2">
    <property type="entry name" value="SUCCINATE-SEMIALDEHYDE DEHYDROGENASE [NADP(+)]"/>
    <property type="match status" value="1"/>
</dbReference>